<gene>
    <name evidence="5" type="ordered locus">HCH_01945</name>
</gene>
<dbReference type="Gene3D" id="3.40.50.880">
    <property type="match status" value="1"/>
</dbReference>
<evidence type="ECO:0000256" key="1">
    <source>
        <dbReference type="ARBA" id="ARBA00023015"/>
    </source>
</evidence>
<keyword evidence="3" id="KW-0804">Transcription</keyword>
<dbReference type="PANTHER" id="PTHR46796">
    <property type="entry name" value="HTH-TYPE TRANSCRIPTIONAL ACTIVATOR RHAS-RELATED"/>
    <property type="match status" value="1"/>
</dbReference>
<dbReference type="PANTHER" id="PTHR46796:SF6">
    <property type="entry name" value="ARAC SUBFAMILY"/>
    <property type="match status" value="1"/>
</dbReference>
<dbReference type="HOGENOM" id="CLU_000445_59_0_6"/>
<dbReference type="InterPro" id="IPR050204">
    <property type="entry name" value="AraC_XylS_family_regulators"/>
</dbReference>
<dbReference type="GO" id="GO:0003700">
    <property type="term" value="F:DNA-binding transcription factor activity"/>
    <property type="evidence" value="ECO:0007669"/>
    <property type="project" value="InterPro"/>
</dbReference>
<dbReference type="SUPFAM" id="SSF52317">
    <property type="entry name" value="Class I glutamine amidotransferase-like"/>
    <property type="match status" value="1"/>
</dbReference>
<dbReference type="InterPro" id="IPR009057">
    <property type="entry name" value="Homeodomain-like_sf"/>
</dbReference>
<evidence type="ECO:0000256" key="3">
    <source>
        <dbReference type="ARBA" id="ARBA00023163"/>
    </source>
</evidence>
<dbReference type="SUPFAM" id="SSF46689">
    <property type="entry name" value="Homeodomain-like"/>
    <property type="match status" value="2"/>
</dbReference>
<name>Q2SKP6_HAHCH</name>
<evidence type="ECO:0000313" key="5">
    <source>
        <dbReference type="EMBL" id="ABC28778.1"/>
    </source>
</evidence>
<dbReference type="CDD" id="cd03136">
    <property type="entry name" value="GATase1_AraC_ArgR_like"/>
    <property type="match status" value="1"/>
</dbReference>
<evidence type="ECO:0000313" key="6">
    <source>
        <dbReference type="Proteomes" id="UP000000238"/>
    </source>
</evidence>
<dbReference type="PRINTS" id="PR00032">
    <property type="entry name" value="HTHARAC"/>
</dbReference>
<dbReference type="KEGG" id="hch:HCH_01945"/>
<proteinExistence type="predicted"/>
<protein>
    <submittedName>
        <fullName evidence="5">Transcriptional regulator containing an amidase domain and an AraC-type DNA-binding HTH domain</fullName>
    </submittedName>
</protein>
<dbReference type="InterPro" id="IPR018060">
    <property type="entry name" value="HTH_AraC"/>
</dbReference>
<organism evidence="5 6">
    <name type="scientific">Hahella chejuensis (strain KCTC 2396)</name>
    <dbReference type="NCBI Taxonomy" id="349521"/>
    <lineage>
        <taxon>Bacteria</taxon>
        <taxon>Pseudomonadati</taxon>
        <taxon>Pseudomonadota</taxon>
        <taxon>Gammaproteobacteria</taxon>
        <taxon>Oceanospirillales</taxon>
        <taxon>Hahellaceae</taxon>
        <taxon>Hahella</taxon>
    </lineage>
</organism>
<accession>Q2SKP6</accession>
<dbReference type="Gene3D" id="1.10.10.60">
    <property type="entry name" value="Homeodomain-like"/>
    <property type="match status" value="1"/>
</dbReference>
<dbReference type="Proteomes" id="UP000000238">
    <property type="component" value="Chromosome"/>
</dbReference>
<dbReference type="PROSITE" id="PS01124">
    <property type="entry name" value="HTH_ARAC_FAMILY_2"/>
    <property type="match status" value="1"/>
</dbReference>
<dbReference type="GO" id="GO:0043565">
    <property type="term" value="F:sequence-specific DNA binding"/>
    <property type="evidence" value="ECO:0007669"/>
    <property type="project" value="InterPro"/>
</dbReference>
<dbReference type="Pfam" id="PF12833">
    <property type="entry name" value="HTH_18"/>
    <property type="match status" value="1"/>
</dbReference>
<dbReference type="EMBL" id="CP000155">
    <property type="protein sequence ID" value="ABC28778.1"/>
    <property type="molecule type" value="Genomic_DNA"/>
</dbReference>
<sequence>MVLSQPLNLLLLLFIAEIFSSARRRAVGCEESVLSCKLGVLLLPGFSMLSYASLVEPLRVCNELLDERQYRLVRLGAEPVVASGDGVAVSVDRSLAHVAGLDALVVCGSVGLYKTPLLEKEWLASHNKDLSWLGGVANGAALLLEMGLLRGRKASLQIPDALSAQARECFPSQDVFSVDANVWTCRGGTAALDMALFMVGRHHGVELAEMASQAIMRERLGGAKTTGRKRPDPLAKREAPALCDAVQLMENNIEEPLTTDDIAKHLEISRRQLERLFKRYLDSVPSRYYLQIRLEKARDMLCSSAMSITDIGLKTGFSSGAHFSTAYRNLYGLTPSEERAGQP</sequence>
<keyword evidence="2 5" id="KW-0238">DNA-binding</keyword>
<dbReference type="AlphaFoldDB" id="Q2SKP6"/>
<keyword evidence="1" id="KW-0805">Transcription regulation</keyword>
<dbReference type="eggNOG" id="COG4977">
    <property type="taxonomic scope" value="Bacteria"/>
</dbReference>
<dbReference type="SMART" id="SM00342">
    <property type="entry name" value="HTH_ARAC"/>
    <property type="match status" value="1"/>
</dbReference>
<dbReference type="InterPro" id="IPR020449">
    <property type="entry name" value="Tscrpt_reg_AraC-type_HTH"/>
</dbReference>
<dbReference type="STRING" id="349521.HCH_01945"/>
<keyword evidence="6" id="KW-1185">Reference proteome</keyword>
<feature type="domain" description="HTH araC/xylS-type" evidence="4">
    <location>
        <begin position="243"/>
        <end position="341"/>
    </location>
</feature>
<reference evidence="5 6" key="1">
    <citation type="journal article" date="2005" name="Nucleic Acids Res.">
        <title>Genomic blueprint of Hahella chejuensis, a marine microbe producing an algicidal agent.</title>
        <authorList>
            <person name="Jeong H."/>
            <person name="Yim J.H."/>
            <person name="Lee C."/>
            <person name="Choi S.-H."/>
            <person name="Park Y.K."/>
            <person name="Yoon S.H."/>
            <person name="Hur C.-G."/>
            <person name="Kang H.-Y."/>
            <person name="Kim D."/>
            <person name="Lee H.H."/>
            <person name="Park K.H."/>
            <person name="Park S.-H."/>
            <person name="Park H.-S."/>
            <person name="Lee H.K."/>
            <person name="Oh T.K."/>
            <person name="Kim J.F."/>
        </authorList>
    </citation>
    <scope>NUCLEOTIDE SEQUENCE [LARGE SCALE GENOMIC DNA]</scope>
    <source>
        <strain evidence="5 6">KCTC 2396</strain>
    </source>
</reference>
<dbReference type="InterPro" id="IPR029062">
    <property type="entry name" value="Class_I_gatase-like"/>
</dbReference>
<dbReference type="InterPro" id="IPR018062">
    <property type="entry name" value="HTH_AraC-typ_CS"/>
</dbReference>
<dbReference type="PROSITE" id="PS00041">
    <property type="entry name" value="HTH_ARAC_FAMILY_1"/>
    <property type="match status" value="1"/>
</dbReference>
<evidence type="ECO:0000256" key="2">
    <source>
        <dbReference type="ARBA" id="ARBA00023125"/>
    </source>
</evidence>
<evidence type="ECO:0000259" key="4">
    <source>
        <dbReference type="PROSITE" id="PS01124"/>
    </source>
</evidence>